<dbReference type="Proteomes" id="UP001408789">
    <property type="component" value="Unassembled WGS sequence"/>
</dbReference>
<reference evidence="1 2" key="1">
    <citation type="submission" date="2024-04" db="EMBL/GenBank/DDBJ databases">
        <title>The reference genome of an endangered Asteraceae, Deinandra increscens subsp. villosa, native to the Central Coast of California.</title>
        <authorList>
            <person name="Guilliams M."/>
            <person name="Hasenstab-Lehman K."/>
            <person name="Meyer R."/>
            <person name="Mcevoy S."/>
        </authorList>
    </citation>
    <scope>NUCLEOTIDE SEQUENCE [LARGE SCALE GENOMIC DNA]</scope>
    <source>
        <tissue evidence="1">Leaf</tissue>
    </source>
</reference>
<dbReference type="EMBL" id="JBCNJP010000025">
    <property type="protein sequence ID" value="KAK9053545.1"/>
    <property type="molecule type" value="Genomic_DNA"/>
</dbReference>
<protein>
    <submittedName>
        <fullName evidence="1">Uncharacterized protein</fullName>
    </submittedName>
</protein>
<accession>A0AAP0CBW2</accession>
<evidence type="ECO:0000313" key="2">
    <source>
        <dbReference type="Proteomes" id="UP001408789"/>
    </source>
</evidence>
<organism evidence="1 2">
    <name type="scientific">Deinandra increscens subsp. villosa</name>
    <dbReference type="NCBI Taxonomy" id="3103831"/>
    <lineage>
        <taxon>Eukaryota</taxon>
        <taxon>Viridiplantae</taxon>
        <taxon>Streptophyta</taxon>
        <taxon>Embryophyta</taxon>
        <taxon>Tracheophyta</taxon>
        <taxon>Spermatophyta</taxon>
        <taxon>Magnoliopsida</taxon>
        <taxon>eudicotyledons</taxon>
        <taxon>Gunneridae</taxon>
        <taxon>Pentapetalae</taxon>
        <taxon>asterids</taxon>
        <taxon>campanulids</taxon>
        <taxon>Asterales</taxon>
        <taxon>Asteraceae</taxon>
        <taxon>Asteroideae</taxon>
        <taxon>Heliantheae alliance</taxon>
        <taxon>Madieae</taxon>
        <taxon>Madiinae</taxon>
        <taxon>Deinandra</taxon>
    </lineage>
</organism>
<dbReference type="AlphaFoldDB" id="A0AAP0CBW2"/>
<gene>
    <name evidence="1" type="ORF">SSX86_024619</name>
</gene>
<keyword evidence="2" id="KW-1185">Reference proteome</keyword>
<name>A0AAP0CBW2_9ASTR</name>
<comment type="caution">
    <text evidence="1">The sequence shown here is derived from an EMBL/GenBank/DDBJ whole genome shotgun (WGS) entry which is preliminary data.</text>
</comment>
<sequence length="73" mass="8245">MVHSNLKSLQHRLPLESMEWEADEKELNAAGAELLPDGRIGLDIRGWEIDSNNSSCLTFLNLQCDILDSEFNT</sequence>
<evidence type="ECO:0000313" key="1">
    <source>
        <dbReference type="EMBL" id="KAK9053545.1"/>
    </source>
</evidence>
<proteinExistence type="predicted"/>